<dbReference type="Proteomes" id="UP001567538">
    <property type="component" value="Unassembled WGS sequence"/>
</dbReference>
<dbReference type="EMBL" id="JBEAFC010000008">
    <property type="protein sequence ID" value="KAL1545038.1"/>
    <property type="molecule type" value="Genomic_DNA"/>
</dbReference>
<reference evidence="2 3" key="1">
    <citation type="submission" date="2024-06" db="EMBL/GenBank/DDBJ databases">
        <title>A chromosome level genome sequence of Diviner's sage (Salvia divinorum).</title>
        <authorList>
            <person name="Ford S.A."/>
            <person name="Ro D.-K."/>
            <person name="Ness R.W."/>
            <person name="Phillips M.A."/>
        </authorList>
    </citation>
    <scope>NUCLEOTIDE SEQUENCE [LARGE SCALE GENOMIC DNA]</scope>
    <source>
        <strain evidence="2">SAF-2024a</strain>
        <tissue evidence="2">Leaf</tissue>
    </source>
</reference>
<comment type="caution">
    <text evidence="2">The sequence shown here is derived from an EMBL/GenBank/DDBJ whole genome shotgun (WGS) entry which is preliminary data.</text>
</comment>
<name>A0ABD1GLN4_SALDI</name>
<feature type="compositionally biased region" description="Polar residues" evidence="1">
    <location>
        <begin position="1"/>
        <end position="20"/>
    </location>
</feature>
<organism evidence="2 3">
    <name type="scientific">Salvia divinorum</name>
    <name type="common">Maria pastora</name>
    <name type="synonym">Diviner's sage</name>
    <dbReference type="NCBI Taxonomy" id="28513"/>
    <lineage>
        <taxon>Eukaryota</taxon>
        <taxon>Viridiplantae</taxon>
        <taxon>Streptophyta</taxon>
        <taxon>Embryophyta</taxon>
        <taxon>Tracheophyta</taxon>
        <taxon>Spermatophyta</taxon>
        <taxon>Magnoliopsida</taxon>
        <taxon>eudicotyledons</taxon>
        <taxon>Gunneridae</taxon>
        <taxon>Pentapetalae</taxon>
        <taxon>asterids</taxon>
        <taxon>lamiids</taxon>
        <taxon>Lamiales</taxon>
        <taxon>Lamiaceae</taxon>
        <taxon>Nepetoideae</taxon>
        <taxon>Mentheae</taxon>
        <taxon>Salviinae</taxon>
        <taxon>Salvia</taxon>
        <taxon>Salvia subgen. Calosphace</taxon>
    </lineage>
</organism>
<evidence type="ECO:0000313" key="3">
    <source>
        <dbReference type="Proteomes" id="UP001567538"/>
    </source>
</evidence>
<evidence type="ECO:0000256" key="1">
    <source>
        <dbReference type="SAM" id="MobiDB-lite"/>
    </source>
</evidence>
<feature type="region of interest" description="Disordered" evidence="1">
    <location>
        <begin position="1"/>
        <end position="35"/>
    </location>
</feature>
<evidence type="ECO:0000313" key="2">
    <source>
        <dbReference type="EMBL" id="KAL1545038.1"/>
    </source>
</evidence>
<evidence type="ECO:0008006" key="4">
    <source>
        <dbReference type="Google" id="ProtNLM"/>
    </source>
</evidence>
<dbReference type="AlphaFoldDB" id="A0ABD1GLN4"/>
<gene>
    <name evidence="2" type="ORF">AAHA92_21810</name>
</gene>
<keyword evidence="3" id="KW-1185">Reference proteome</keyword>
<protein>
    <recommendedName>
        <fullName evidence="4">Myb-like domain-containing protein</fullName>
    </recommendedName>
</protein>
<proteinExistence type="predicted"/>
<accession>A0ABD1GLN4</accession>
<sequence>MSTQQNGGNDNEGSPATEGSNEFVRGKTVKTDKSRRCWSVREEAVMMVALKDLAAHGWKSDNGFRAVDTDRPQRRECNVHEKQVLAHKIYGTLEKLHSDTGTSNPMTFEEFFPDDILPDGVLHEMVGESPTPVERTTAKTPKRVIKKRKVEDKLDEVIDLMNHIHENTNERLKEIAS</sequence>